<organism evidence="3 4">
    <name type="scientific">Cylicocyclus nassatus</name>
    <name type="common">Nematode worm</name>
    <dbReference type="NCBI Taxonomy" id="53992"/>
    <lineage>
        <taxon>Eukaryota</taxon>
        <taxon>Metazoa</taxon>
        <taxon>Ecdysozoa</taxon>
        <taxon>Nematoda</taxon>
        <taxon>Chromadorea</taxon>
        <taxon>Rhabditida</taxon>
        <taxon>Rhabditina</taxon>
        <taxon>Rhabditomorpha</taxon>
        <taxon>Strongyloidea</taxon>
        <taxon>Strongylidae</taxon>
        <taxon>Cylicocyclus</taxon>
    </lineage>
</organism>
<dbReference type="InterPro" id="IPR041426">
    <property type="entry name" value="Mos1_HTH"/>
</dbReference>
<gene>
    <name evidence="3" type="ORF">CYNAS_LOCUS8738</name>
</gene>
<keyword evidence="4" id="KW-1185">Reference proteome</keyword>
<evidence type="ECO:0000256" key="1">
    <source>
        <dbReference type="SAM" id="MobiDB-lite"/>
    </source>
</evidence>
<feature type="region of interest" description="Disordered" evidence="1">
    <location>
        <begin position="56"/>
        <end position="127"/>
    </location>
</feature>
<feature type="region of interest" description="Disordered" evidence="1">
    <location>
        <begin position="171"/>
        <end position="190"/>
    </location>
</feature>
<evidence type="ECO:0000313" key="3">
    <source>
        <dbReference type="EMBL" id="CAJ0596755.1"/>
    </source>
</evidence>
<sequence>MIAIILRYGRDGIPLNLGLNVSGYATFENINKAYGAGAISRLSVFKWYGRFRAGNEALGDENGHGTTTKRRKHVNLSDPPPSLDKEVNDEKMEEGESASDLLSKNDSTNQSDSSATEKGEDAELPPTLKAEVIKDMPPKLRAFSPIPAENQETIASALASLNNEVRVKTEEVEADPADMPPELVPMAPSTSTKTYSDMNLKYYAAPNRPPTFLAVATGRTRPMRGVRRLPLPPLKNESEKSSFRLVPVSHLRPASALHPRTVMVRVGAELGISKRVKEEEPEEGEGGEPQLFSTGENFIFLDQHHRSQFVLVSLKTVSPEKHAKTRAEIIFTAIELLQFFEPNFLRNLESSLPTDSESVTSRCRRLRRRETLTRKRSTPEEPLSLRK</sequence>
<feature type="region of interest" description="Disordered" evidence="1">
    <location>
        <begin position="351"/>
        <end position="387"/>
    </location>
</feature>
<feature type="domain" description="Mos1 transposase HTH" evidence="2">
    <location>
        <begin position="26"/>
        <end position="55"/>
    </location>
</feature>
<dbReference type="Proteomes" id="UP001176961">
    <property type="component" value="Unassembled WGS sequence"/>
</dbReference>
<dbReference type="AlphaFoldDB" id="A0AA36GR31"/>
<dbReference type="Pfam" id="PF17906">
    <property type="entry name" value="HTH_48"/>
    <property type="match status" value="1"/>
</dbReference>
<evidence type="ECO:0000313" key="4">
    <source>
        <dbReference type="Proteomes" id="UP001176961"/>
    </source>
</evidence>
<dbReference type="EMBL" id="CATQJL010000223">
    <property type="protein sequence ID" value="CAJ0596755.1"/>
    <property type="molecule type" value="Genomic_DNA"/>
</dbReference>
<feature type="compositionally biased region" description="Polar residues" evidence="1">
    <location>
        <begin position="100"/>
        <end position="114"/>
    </location>
</feature>
<feature type="compositionally biased region" description="Basic and acidic residues" evidence="1">
    <location>
        <begin position="369"/>
        <end position="379"/>
    </location>
</feature>
<accession>A0AA36GR31</accession>
<evidence type="ECO:0000259" key="2">
    <source>
        <dbReference type="Pfam" id="PF17906"/>
    </source>
</evidence>
<protein>
    <recommendedName>
        <fullName evidence="2">Mos1 transposase HTH domain-containing protein</fullName>
    </recommendedName>
</protein>
<reference evidence="3" key="1">
    <citation type="submission" date="2023-07" db="EMBL/GenBank/DDBJ databases">
        <authorList>
            <consortium name="CYATHOMIX"/>
        </authorList>
    </citation>
    <scope>NUCLEOTIDE SEQUENCE</scope>
    <source>
        <strain evidence="3">N/A</strain>
    </source>
</reference>
<comment type="caution">
    <text evidence="3">The sequence shown here is derived from an EMBL/GenBank/DDBJ whole genome shotgun (WGS) entry which is preliminary data.</text>
</comment>
<name>A0AA36GR31_CYLNA</name>
<proteinExistence type="predicted"/>